<dbReference type="OrthoDB" id="8292448at2759"/>
<evidence type="ECO:0000313" key="9">
    <source>
        <dbReference type="Proteomes" id="UP000708208"/>
    </source>
</evidence>
<feature type="region of interest" description="Disordered" evidence="6">
    <location>
        <begin position="573"/>
        <end position="625"/>
    </location>
</feature>
<name>A0A8J2Q100_9HEXA</name>
<dbReference type="EMBL" id="CAJVCH010570928">
    <property type="protein sequence ID" value="CAG7836217.1"/>
    <property type="molecule type" value="Genomic_DNA"/>
</dbReference>
<dbReference type="GO" id="GO:0016020">
    <property type="term" value="C:membrane"/>
    <property type="evidence" value="ECO:0007669"/>
    <property type="project" value="UniProtKB-SubCell"/>
</dbReference>
<dbReference type="AlphaFoldDB" id="A0A8J2Q100"/>
<evidence type="ECO:0000256" key="5">
    <source>
        <dbReference type="ARBA" id="ARBA00023136"/>
    </source>
</evidence>
<evidence type="ECO:0000256" key="1">
    <source>
        <dbReference type="ARBA" id="ARBA00004141"/>
    </source>
</evidence>
<evidence type="ECO:0000313" key="8">
    <source>
        <dbReference type="EMBL" id="CAG7836217.1"/>
    </source>
</evidence>
<organism evidence="8 9">
    <name type="scientific">Allacma fusca</name>
    <dbReference type="NCBI Taxonomy" id="39272"/>
    <lineage>
        <taxon>Eukaryota</taxon>
        <taxon>Metazoa</taxon>
        <taxon>Ecdysozoa</taxon>
        <taxon>Arthropoda</taxon>
        <taxon>Hexapoda</taxon>
        <taxon>Collembola</taxon>
        <taxon>Symphypleona</taxon>
        <taxon>Sminthuridae</taxon>
        <taxon>Allacma</taxon>
    </lineage>
</organism>
<gene>
    <name evidence="8" type="ORF">AFUS01_LOCUS45483</name>
</gene>
<feature type="transmembrane region" description="Helical" evidence="7">
    <location>
        <begin position="34"/>
        <end position="55"/>
    </location>
</feature>
<feature type="compositionally biased region" description="Basic and acidic residues" evidence="6">
    <location>
        <begin position="609"/>
        <end position="625"/>
    </location>
</feature>
<feature type="transmembrane region" description="Helical" evidence="7">
    <location>
        <begin position="134"/>
        <end position="156"/>
    </location>
</feature>
<comment type="similarity">
    <text evidence="2">Belongs to the TDE1 family.</text>
</comment>
<keyword evidence="5 7" id="KW-0472">Membrane</keyword>
<evidence type="ECO:0000256" key="7">
    <source>
        <dbReference type="SAM" id="Phobius"/>
    </source>
</evidence>
<feature type="transmembrane region" description="Helical" evidence="7">
    <location>
        <begin position="280"/>
        <end position="300"/>
    </location>
</feature>
<keyword evidence="9" id="KW-1185">Reference proteome</keyword>
<comment type="caution">
    <text evidence="8">The sequence shown here is derived from an EMBL/GenBank/DDBJ whole genome shotgun (WGS) entry which is preliminary data.</text>
</comment>
<feature type="transmembrane region" description="Helical" evidence="7">
    <location>
        <begin position="199"/>
        <end position="226"/>
    </location>
</feature>
<feature type="transmembrane region" description="Helical" evidence="7">
    <location>
        <begin position="246"/>
        <end position="268"/>
    </location>
</feature>
<evidence type="ECO:0000256" key="3">
    <source>
        <dbReference type="ARBA" id="ARBA00022692"/>
    </source>
</evidence>
<dbReference type="Pfam" id="PF03348">
    <property type="entry name" value="Serinc"/>
    <property type="match status" value="1"/>
</dbReference>
<dbReference type="PANTHER" id="PTHR10383">
    <property type="entry name" value="SERINE INCORPORATOR"/>
    <property type="match status" value="1"/>
</dbReference>
<feature type="transmembrane region" description="Helical" evidence="7">
    <location>
        <begin position="92"/>
        <end position="114"/>
    </location>
</feature>
<keyword evidence="4 7" id="KW-1133">Transmembrane helix</keyword>
<feature type="transmembrane region" description="Helical" evidence="7">
    <location>
        <begin position="499"/>
        <end position="519"/>
    </location>
</feature>
<reference evidence="8" key="1">
    <citation type="submission" date="2021-06" db="EMBL/GenBank/DDBJ databases">
        <authorList>
            <person name="Hodson N. C."/>
            <person name="Mongue J. A."/>
            <person name="Jaron S. K."/>
        </authorList>
    </citation>
    <scope>NUCLEOTIDE SEQUENCE</scope>
</reference>
<protein>
    <submittedName>
        <fullName evidence="8">Uncharacterized protein</fullName>
    </submittedName>
</protein>
<sequence length="625" mass="69393">MGKLCKNTCCGPPPVDCRCCRDETFRRASVATRLLYLGCLAFVTIFACFFIINYGEMAGKGMSALWFCRNGSELLEFDGYWGSCIGHAGYFMVYRIFLALVVPVILIGILVICVHSSTDPCRPGVHQGFWLWKFLIFLALVFVFAFTVTVAGNAVFDESFMYFGLGATFLFSFPTLVFILDVCEIIVIKLKRSCSSRPFFFFVYSVLTLLVYLSGFGGLTILGFFYTERRTGMPGTLPFGSTEYCTHNIMLMVYALSVGVFVTVIAGIRAVIKHNRYRNTGFLQAGVVYTHTVFAIYLALGNHIDISCRPVYYATPYNPNALDVTFTPEGFVHAVFVMATLAYFTLGKGPITESAPLSRIFKCIFCMREPPAITDDDTLEAAGSPDMTATANKPQQLTSKELMEVPSVHSLQQPQIASRTEMLIPNSTTSIAPTPVQAGAAEVNVALEDPYEDEAQYVRYNWSLFHLFLIFGALSLMMGMTNFIRPRADGPNSSSIPAFWLKFLISPLGVIIFTIPIFVPVKLFPVKHKPNEVAPLVEPDVENPAIPAPEAEHTNETPVPAVTDLPEIVITPEETAPANATNPESNQVQKDEMATSHGKKKHRLNYWIGHRDKPHPETEVERKTS</sequence>
<evidence type="ECO:0000256" key="6">
    <source>
        <dbReference type="SAM" id="MobiDB-lite"/>
    </source>
</evidence>
<comment type="subcellular location">
    <subcellularLocation>
        <location evidence="1">Membrane</location>
        <topology evidence="1">Multi-pass membrane protein</topology>
    </subcellularLocation>
</comment>
<feature type="transmembrane region" description="Helical" evidence="7">
    <location>
        <begin position="162"/>
        <end position="187"/>
    </location>
</feature>
<dbReference type="Proteomes" id="UP000708208">
    <property type="component" value="Unassembled WGS sequence"/>
</dbReference>
<accession>A0A8J2Q100</accession>
<feature type="transmembrane region" description="Helical" evidence="7">
    <location>
        <begin position="330"/>
        <end position="346"/>
    </location>
</feature>
<feature type="transmembrane region" description="Helical" evidence="7">
    <location>
        <begin position="464"/>
        <end position="484"/>
    </location>
</feature>
<keyword evidence="3 7" id="KW-0812">Transmembrane</keyword>
<dbReference type="PANTHER" id="PTHR10383:SF9">
    <property type="entry name" value="SERINE INCORPORATOR, ISOFORM F"/>
    <property type="match status" value="1"/>
</dbReference>
<feature type="compositionally biased region" description="Polar residues" evidence="6">
    <location>
        <begin position="578"/>
        <end position="588"/>
    </location>
</feature>
<evidence type="ECO:0000256" key="4">
    <source>
        <dbReference type="ARBA" id="ARBA00022989"/>
    </source>
</evidence>
<dbReference type="InterPro" id="IPR005016">
    <property type="entry name" value="TDE1/TMS"/>
</dbReference>
<evidence type="ECO:0000256" key="2">
    <source>
        <dbReference type="ARBA" id="ARBA00006665"/>
    </source>
</evidence>
<proteinExistence type="inferred from homology"/>